<dbReference type="GO" id="GO:0005829">
    <property type="term" value="C:cytosol"/>
    <property type="evidence" value="ECO:0007669"/>
    <property type="project" value="TreeGrafter"/>
</dbReference>
<dbReference type="OrthoDB" id="9803080at2"/>
<dbReference type="InterPro" id="IPR036894">
    <property type="entry name" value="YbaB-like_sf"/>
</dbReference>
<evidence type="ECO:0000256" key="2">
    <source>
        <dbReference type="HAMAP-Rule" id="MF_00274"/>
    </source>
</evidence>
<protein>
    <recommendedName>
        <fullName evidence="2">Nucleoid-associated protein A6302_02130</fullName>
    </recommendedName>
</protein>
<dbReference type="PIRSF" id="PIRSF004555">
    <property type="entry name" value="UCP004555"/>
    <property type="match status" value="1"/>
</dbReference>
<evidence type="ECO:0000313" key="5">
    <source>
        <dbReference type="Proteomes" id="UP000094622"/>
    </source>
</evidence>
<reference evidence="4 5" key="1">
    <citation type="submission" date="2016-07" db="EMBL/GenBank/DDBJ databases">
        <title>Draft Genome Sequence of Methylobrevis pamukkalensis PK2.</title>
        <authorList>
            <person name="Vasilenko O.V."/>
            <person name="Doronina N.V."/>
            <person name="Shmareva M.N."/>
            <person name="Tarlachkov S.V."/>
            <person name="Mustakhimov I."/>
            <person name="Trotsenko Y.A."/>
        </authorList>
    </citation>
    <scope>NUCLEOTIDE SEQUENCE [LARGE SCALE GENOMIC DNA]</scope>
    <source>
        <strain evidence="4 5">PK2</strain>
    </source>
</reference>
<keyword evidence="2" id="KW-0963">Cytoplasm</keyword>
<dbReference type="NCBIfam" id="TIGR00103">
    <property type="entry name" value="DNA_YbaB_EbfC"/>
    <property type="match status" value="1"/>
</dbReference>
<comment type="subcellular location">
    <subcellularLocation>
        <location evidence="2">Cytoplasm</location>
        <location evidence="2">Nucleoid</location>
    </subcellularLocation>
</comment>
<dbReference type="PANTHER" id="PTHR33449">
    <property type="entry name" value="NUCLEOID-ASSOCIATED PROTEIN YBAB"/>
    <property type="match status" value="1"/>
</dbReference>
<dbReference type="AlphaFoldDB" id="A0A1E3H2G9"/>
<keyword evidence="3" id="KW-0175">Coiled coil</keyword>
<dbReference type="InterPro" id="IPR004401">
    <property type="entry name" value="YbaB/EbfC"/>
</dbReference>
<gene>
    <name evidence="4" type="primary">ybaB</name>
    <name evidence="4" type="ORF">A6302_02130</name>
</gene>
<dbReference type="EMBL" id="MCRJ01000047">
    <property type="protein sequence ID" value="ODN70528.1"/>
    <property type="molecule type" value="Genomic_DNA"/>
</dbReference>
<sequence length="108" mass="11420">MFGDLGKMMKQAQELQARMAEAQDDISRIEVTGASGAGLVSVRLAGKGELRAISIDPSLLNAEEAEILEDLVVAAHNDARIKLDAAIAEKMQQVTGGLSLPAGFKLPF</sequence>
<comment type="function">
    <text evidence="2">Binds to DNA and alters its conformation. May be involved in regulation of gene expression, nucleoid organization and DNA protection.</text>
</comment>
<keyword evidence="5" id="KW-1185">Reference proteome</keyword>
<name>A0A1E3H2G9_9HYPH</name>
<comment type="subunit">
    <text evidence="2">Homodimer.</text>
</comment>
<proteinExistence type="inferred from homology"/>
<dbReference type="GO" id="GO:0003677">
    <property type="term" value="F:DNA binding"/>
    <property type="evidence" value="ECO:0007669"/>
    <property type="project" value="UniProtKB-UniRule"/>
</dbReference>
<dbReference type="PANTHER" id="PTHR33449:SF1">
    <property type="entry name" value="NUCLEOID-ASSOCIATED PROTEIN YBAB"/>
    <property type="match status" value="1"/>
</dbReference>
<dbReference type="Pfam" id="PF02575">
    <property type="entry name" value="YbaB_DNA_bd"/>
    <property type="match status" value="1"/>
</dbReference>
<evidence type="ECO:0000256" key="1">
    <source>
        <dbReference type="ARBA" id="ARBA00023125"/>
    </source>
</evidence>
<feature type="coiled-coil region" evidence="3">
    <location>
        <begin position="5"/>
        <end position="32"/>
    </location>
</feature>
<keyword evidence="1 2" id="KW-0238">DNA-binding</keyword>
<dbReference type="SUPFAM" id="SSF82607">
    <property type="entry name" value="YbaB-like"/>
    <property type="match status" value="1"/>
</dbReference>
<dbReference type="Proteomes" id="UP000094622">
    <property type="component" value="Unassembled WGS sequence"/>
</dbReference>
<dbReference type="RefSeq" id="WP_069306843.1">
    <property type="nucleotide sequence ID" value="NZ_MCRJ01000047.1"/>
</dbReference>
<dbReference type="GO" id="GO:0043590">
    <property type="term" value="C:bacterial nucleoid"/>
    <property type="evidence" value="ECO:0007669"/>
    <property type="project" value="UniProtKB-UniRule"/>
</dbReference>
<evidence type="ECO:0000313" key="4">
    <source>
        <dbReference type="EMBL" id="ODN70528.1"/>
    </source>
</evidence>
<comment type="similarity">
    <text evidence="2">Belongs to the YbaB/EbfC family.</text>
</comment>
<dbReference type="Gene3D" id="3.30.1310.10">
    <property type="entry name" value="Nucleoid-associated protein YbaB-like domain"/>
    <property type="match status" value="1"/>
</dbReference>
<organism evidence="4 5">
    <name type="scientific">Methylobrevis pamukkalensis</name>
    <dbReference type="NCBI Taxonomy" id="1439726"/>
    <lineage>
        <taxon>Bacteria</taxon>
        <taxon>Pseudomonadati</taxon>
        <taxon>Pseudomonadota</taxon>
        <taxon>Alphaproteobacteria</taxon>
        <taxon>Hyphomicrobiales</taxon>
        <taxon>Pleomorphomonadaceae</taxon>
        <taxon>Methylobrevis</taxon>
    </lineage>
</organism>
<comment type="caution">
    <text evidence="4">The sequence shown here is derived from an EMBL/GenBank/DDBJ whole genome shotgun (WGS) entry which is preliminary data.</text>
</comment>
<dbReference type="HAMAP" id="MF_00274">
    <property type="entry name" value="DNA_YbaB_EbfC"/>
    <property type="match status" value="1"/>
</dbReference>
<evidence type="ECO:0000256" key="3">
    <source>
        <dbReference type="SAM" id="Coils"/>
    </source>
</evidence>
<accession>A0A1E3H2G9</accession>